<evidence type="ECO:0000313" key="1">
    <source>
        <dbReference type="EMBL" id="MDO1514897.1"/>
    </source>
</evidence>
<dbReference type="Gene3D" id="3.60.10.10">
    <property type="entry name" value="Endonuclease/exonuclease/phosphatase"/>
    <property type="match status" value="1"/>
</dbReference>
<name>A0ABT8RVF0_9FLAO</name>
<protein>
    <submittedName>
        <fullName evidence="1">Uncharacterized protein</fullName>
    </submittedName>
</protein>
<proteinExistence type="predicted"/>
<organism evidence="1 2">
    <name type="scientific">Maribacter confluentis</name>
    <dbReference type="NCBI Taxonomy" id="1656093"/>
    <lineage>
        <taxon>Bacteria</taxon>
        <taxon>Pseudomonadati</taxon>
        <taxon>Bacteroidota</taxon>
        <taxon>Flavobacteriia</taxon>
        <taxon>Flavobacteriales</taxon>
        <taxon>Flavobacteriaceae</taxon>
        <taxon>Maribacter</taxon>
    </lineage>
</organism>
<reference evidence="1" key="2">
    <citation type="submission" date="2023-06" db="EMBL/GenBank/DDBJ databases">
        <authorList>
            <person name="Lucena T."/>
            <person name="Sun Q."/>
        </authorList>
    </citation>
    <scope>NUCLEOTIDE SEQUENCE</scope>
    <source>
        <strain evidence="1">CECT 8869</strain>
    </source>
</reference>
<dbReference type="Proteomes" id="UP001168579">
    <property type="component" value="Unassembled WGS sequence"/>
</dbReference>
<dbReference type="EMBL" id="JAUKUC010000009">
    <property type="protein sequence ID" value="MDO1514897.1"/>
    <property type="molecule type" value="Genomic_DNA"/>
</dbReference>
<sequence>MPHPLCSACQWFGNLLKGLSSTKPLIITGDFNVAHTANDLANPKAITIKHLVYPSGNRRI</sequence>
<accession>A0ABT8RVF0</accession>
<evidence type="ECO:0000313" key="2">
    <source>
        <dbReference type="Proteomes" id="UP001168579"/>
    </source>
</evidence>
<dbReference type="SUPFAM" id="SSF56219">
    <property type="entry name" value="DNase I-like"/>
    <property type="match status" value="1"/>
</dbReference>
<comment type="caution">
    <text evidence="1">The sequence shown here is derived from an EMBL/GenBank/DDBJ whole genome shotgun (WGS) entry which is preliminary data.</text>
</comment>
<dbReference type="InterPro" id="IPR036691">
    <property type="entry name" value="Endo/exonu/phosph_ase_sf"/>
</dbReference>
<gene>
    <name evidence="1" type="ORF">Q2T41_19990</name>
</gene>
<keyword evidence="2" id="KW-1185">Reference proteome</keyword>
<reference evidence="1" key="1">
    <citation type="journal article" date="2014" name="Int. J. Syst. Evol. Microbiol.">
        <title>Complete genome of a new Firmicutes species belonging to the dominant human colonic microbiota ('Ruminococcus bicirculans') reveals two chromosomes and a selective capacity to utilize plant glucans.</title>
        <authorList>
            <consortium name="NISC Comparative Sequencing Program"/>
            <person name="Wegmann U."/>
            <person name="Louis P."/>
            <person name="Goesmann A."/>
            <person name="Henrissat B."/>
            <person name="Duncan S.H."/>
            <person name="Flint H.J."/>
        </authorList>
    </citation>
    <scope>NUCLEOTIDE SEQUENCE</scope>
    <source>
        <strain evidence="1">CECT 8869</strain>
    </source>
</reference>